<evidence type="ECO:0000313" key="2">
    <source>
        <dbReference type="Proteomes" id="UP001060215"/>
    </source>
</evidence>
<evidence type="ECO:0000313" key="1">
    <source>
        <dbReference type="EMBL" id="KAI7992775.1"/>
    </source>
</evidence>
<keyword evidence="1" id="KW-0347">Helicase</keyword>
<keyword evidence="2" id="KW-1185">Reference proteome</keyword>
<keyword evidence="1" id="KW-0067">ATP-binding</keyword>
<reference evidence="1 2" key="1">
    <citation type="journal article" date="2022" name="Plant J.">
        <title>Chromosome-level genome of Camellia lanceoleosa provides a valuable resource for understanding genome evolution and self-incompatibility.</title>
        <authorList>
            <person name="Gong W."/>
            <person name="Xiao S."/>
            <person name="Wang L."/>
            <person name="Liao Z."/>
            <person name="Chang Y."/>
            <person name="Mo W."/>
            <person name="Hu G."/>
            <person name="Li W."/>
            <person name="Zhao G."/>
            <person name="Zhu H."/>
            <person name="Hu X."/>
            <person name="Ji K."/>
            <person name="Xiang X."/>
            <person name="Song Q."/>
            <person name="Yuan D."/>
            <person name="Jin S."/>
            <person name="Zhang L."/>
        </authorList>
    </citation>
    <scope>NUCLEOTIDE SEQUENCE [LARGE SCALE GENOMIC DNA]</scope>
    <source>
        <strain evidence="1">SQ_2022a</strain>
    </source>
</reference>
<dbReference type="EMBL" id="CM045770">
    <property type="protein sequence ID" value="KAI7992775.1"/>
    <property type="molecule type" value="Genomic_DNA"/>
</dbReference>
<proteinExistence type="predicted"/>
<sequence>MIVLEEGNKSKDDGVQESGSNSHDGQKILERENLDRRDETIEALRVCRTLFLNARQYKVDSESDDDYAVTYSSSNVVHVWDGWDAALIVSRRGNVKQGVTLDSYVEKVQEEDGSTEMTVNECRKQHLGKRKVRGTSKARGRDSCESIALKQRVTIGVISPYNAQVVAIQEKLGTTYSIDAKSDFFVSVHSVDQFQGDGEDVIIISTIRNNENGAIGQRVNVAPTRARYFLWIVGNGSTLRNNG</sequence>
<accession>A0ACC0FVS8</accession>
<protein>
    <submittedName>
        <fullName evidence="1">Helicase MAGATAMA 3</fullName>
    </submittedName>
</protein>
<dbReference type="Proteomes" id="UP001060215">
    <property type="component" value="Chromosome 13"/>
</dbReference>
<keyword evidence="1" id="KW-0547">Nucleotide-binding</keyword>
<gene>
    <name evidence="1" type="ORF">LOK49_LG12G00521</name>
</gene>
<keyword evidence="1" id="KW-0378">Hydrolase</keyword>
<comment type="caution">
    <text evidence="1">The sequence shown here is derived from an EMBL/GenBank/DDBJ whole genome shotgun (WGS) entry which is preliminary data.</text>
</comment>
<organism evidence="1 2">
    <name type="scientific">Camellia lanceoleosa</name>
    <dbReference type="NCBI Taxonomy" id="1840588"/>
    <lineage>
        <taxon>Eukaryota</taxon>
        <taxon>Viridiplantae</taxon>
        <taxon>Streptophyta</taxon>
        <taxon>Embryophyta</taxon>
        <taxon>Tracheophyta</taxon>
        <taxon>Spermatophyta</taxon>
        <taxon>Magnoliopsida</taxon>
        <taxon>eudicotyledons</taxon>
        <taxon>Gunneridae</taxon>
        <taxon>Pentapetalae</taxon>
        <taxon>asterids</taxon>
        <taxon>Ericales</taxon>
        <taxon>Theaceae</taxon>
        <taxon>Camellia</taxon>
    </lineage>
</organism>
<name>A0ACC0FVS8_9ERIC</name>